<feature type="transmembrane region" description="Helical" evidence="5">
    <location>
        <begin position="101"/>
        <end position="120"/>
    </location>
</feature>
<dbReference type="InterPro" id="IPR002781">
    <property type="entry name" value="TM_pro_TauE-like"/>
</dbReference>
<evidence type="ECO:0000313" key="6">
    <source>
        <dbReference type="EMBL" id="ALL12475.1"/>
    </source>
</evidence>
<dbReference type="AlphaFoldDB" id="A0A0P0NWP4"/>
<feature type="transmembrane region" description="Helical" evidence="5">
    <location>
        <begin position="234"/>
        <end position="252"/>
    </location>
</feature>
<feature type="transmembrane region" description="Helical" evidence="5">
    <location>
        <begin position="174"/>
        <end position="199"/>
    </location>
</feature>
<dbReference type="EMBL" id="CP013002">
    <property type="protein sequence ID" value="ALL12475.1"/>
    <property type="molecule type" value="Genomic_DNA"/>
</dbReference>
<keyword evidence="5" id="KW-1003">Cell membrane</keyword>
<comment type="subcellular location">
    <subcellularLocation>
        <location evidence="5">Cell membrane</location>
        <topology evidence="5">Multi-pass membrane protein</topology>
    </subcellularLocation>
    <subcellularLocation>
        <location evidence="1">Membrane</location>
        <topology evidence="1">Multi-pass membrane protein</topology>
    </subcellularLocation>
</comment>
<keyword evidence="3 5" id="KW-1133">Transmembrane helix</keyword>
<evidence type="ECO:0000313" key="7">
    <source>
        <dbReference type="Proteomes" id="UP000056905"/>
    </source>
</evidence>
<feature type="transmembrane region" description="Helical" evidence="5">
    <location>
        <begin position="206"/>
        <end position="228"/>
    </location>
</feature>
<dbReference type="PANTHER" id="PTHR43701">
    <property type="entry name" value="MEMBRANE TRANSPORTER PROTEIN MJ0441-RELATED"/>
    <property type="match status" value="1"/>
</dbReference>
<dbReference type="STRING" id="69395.AQ619_03395"/>
<keyword evidence="2 5" id="KW-0812">Transmembrane</keyword>
<dbReference type="PANTHER" id="PTHR43701:SF2">
    <property type="entry name" value="MEMBRANE TRANSPORTER PROTEIN YJNA-RELATED"/>
    <property type="match status" value="1"/>
</dbReference>
<evidence type="ECO:0000256" key="2">
    <source>
        <dbReference type="ARBA" id="ARBA00022692"/>
    </source>
</evidence>
<gene>
    <name evidence="6" type="ORF">AQ619_03395</name>
</gene>
<keyword evidence="7" id="KW-1185">Reference proteome</keyword>
<dbReference type="Proteomes" id="UP000056905">
    <property type="component" value="Chromosome"/>
</dbReference>
<accession>A0A0P0NWP4</accession>
<dbReference type="RefSeq" id="WP_062144265.1">
    <property type="nucleotide sequence ID" value="NZ_CP013002.1"/>
</dbReference>
<feature type="transmembrane region" description="Helical" evidence="5">
    <location>
        <begin position="47"/>
        <end position="65"/>
    </location>
</feature>
<feature type="transmembrane region" description="Helical" evidence="5">
    <location>
        <begin position="77"/>
        <end position="95"/>
    </location>
</feature>
<proteinExistence type="inferred from homology"/>
<comment type="similarity">
    <text evidence="5">Belongs to the 4-toluene sulfonate uptake permease (TSUP) (TC 2.A.102) family.</text>
</comment>
<evidence type="ECO:0000256" key="3">
    <source>
        <dbReference type="ARBA" id="ARBA00022989"/>
    </source>
</evidence>
<dbReference type="GO" id="GO:0005886">
    <property type="term" value="C:plasma membrane"/>
    <property type="evidence" value="ECO:0007669"/>
    <property type="project" value="UniProtKB-SubCell"/>
</dbReference>
<dbReference type="KEGG" id="chq:AQ619_03395"/>
<keyword evidence="4 5" id="KW-0472">Membrane</keyword>
<evidence type="ECO:0000256" key="4">
    <source>
        <dbReference type="ARBA" id="ARBA00023136"/>
    </source>
</evidence>
<dbReference type="InterPro" id="IPR051598">
    <property type="entry name" value="TSUP/Inactive_protease-like"/>
</dbReference>
<dbReference type="Pfam" id="PF01925">
    <property type="entry name" value="TauE"/>
    <property type="match status" value="1"/>
</dbReference>
<sequence length="258" mass="25023">MEPSALLAAAMGGALIGLLLAVFGGGGSVLATPLLLYVVGVRDPHVAIGTSAAAVSVNALVGLSLQARTGAVKWPCALTFAGAGLAGALIGADLAKRLDGGILLLGFSGVMAAIAVSMLLPRKTAGNPDVRLTPAMTLKLAPLGLGTGLAAGFFGIGGGFLIAPGLMAATGMTLANAAASSLASVALFGAATSFSYALAGLVNVPLFLTLIAGGAVGSAAGVPIARILAGHANLARRGFAIMVLLTAVYVALKALGRV</sequence>
<reference evidence="6 7" key="1">
    <citation type="submission" date="2015-10" db="EMBL/GenBank/DDBJ databases">
        <title>Conservation of the essential genome among Caulobacter and Brevundimonas species.</title>
        <authorList>
            <person name="Scott D."/>
            <person name="Ely B."/>
        </authorList>
    </citation>
    <scope>NUCLEOTIDE SEQUENCE [LARGE SCALE GENOMIC DNA]</scope>
    <source>
        <strain evidence="6 7">CB4</strain>
    </source>
</reference>
<name>A0A0P0NWP4_9CAUL</name>
<feature type="transmembrane region" description="Helical" evidence="5">
    <location>
        <begin position="140"/>
        <end position="162"/>
    </location>
</feature>
<dbReference type="OrthoDB" id="9151526at2"/>
<evidence type="ECO:0000256" key="5">
    <source>
        <dbReference type="RuleBase" id="RU363041"/>
    </source>
</evidence>
<protein>
    <recommendedName>
        <fullName evidence="5">Probable membrane transporter protein</fullName>
    </recommendedName>
</protein>
<organism evidence="6 7">
    <name type="scientific">Caulobacter henricii</name>
    <dbReference type="NCBI Taxonomy" id="69395"/>
    <lineage>
        <taxon>Bacteria</taxon>
        <taxon>Pseudomonadati</taxon>
        <taxon>Pseudomonadota</taxon>
        <taxon>Alphaproteobacteria</taxon>
        <taxon>Caulobacterales</taxon>
        <taxon>Caulobacteraceae</taxon>
        <taxon>Caulobacter</taxon>
    </lineage>
</organism>
<evidence type="ECO:0000256" key="1">
    <source>
        <dbReference type="ARBA" id="ARBA00004141"/>
    </source>
</evidence>